<feature type="domain" description="Outer membrane protein beta-barrel" evidence="8">
    <location>
        <begin position="379"/>
        <end position="789"/>
    </location>
</feature>
<keyword evidence="3 7" id="KW-1134">Transmembrane beta strand</keyword>
<reference evidence="9 10" key="1">
    <citation type="submission" date="2020-08" db="EMBL/GenBank/DDBJ databases">
        <title>Genomic Encyclopedia of Type Strains, Phase IV (KMG-V): Genome sequencing to study the core and pangenomes of soil and plant-associated prokaryotes.</title>
        <authorList>
            <person name="Whitman W."/>
        </authorList>
    </citation>
    <scope>NUCLEOTIDE SEQUENCE [LARGE SCALE GENOMIC DNA]</scope>
    <source>
        <strain evidence="9 10">M2T3</strain>
    </source>
</reference>
<dbReference type="InterPro" id="IPR039426">
    <property type="entry name" value="TonB-dep_rcpt-like"/>
</dbReference>
<organism evidence="9 10">
    <name type="scientific">Pedobacter cryoconitis</name>
    <dbReference type="NCBI Taxonomy" id="188932"/>
    <lineage>
        <taxon>Bacteria</taxon>
        <taxon>Pseudomonadati</taxon>
        <taxon>Bacteroidota</taxon>
        <taxon>Sphingobacteriia</taxon>
        <taxon>Sphingobacteriales</taxon>
        <taxon>Sphingobacteriaceae</taxon>
        <taxon>Pedobacter</taxon>
    </lineage>
</organism>
<dbReference type="GO" id="GO:0009279">
    <property type="term" value="C:cell outer membrane"/>
    <property type="evidence" value="ECO:0007669"/>
    <property type="project" value="UniProtKB-SubCell"/>
</dbReference>
<dbReference type="SUPFAM" id="SSF56935">
    <property type="entry name" value="Porins"/>
    <property type="match status" value="1"/>
</dbReference>
<accession>A0A7X0J5M5</accession>
<evidence type="ECO:0000256" key="6">
    <source>
        <dbReference type="ARBA" id="ARBA00023237"/>
    </source>
</evidence>
<dbReference type="Gene3D" id="2.40.170.20">
    <property type="entry name" value="TonB-dependent receptor, beta-barrel domain"/>
    <property type="match status" value="1"/>
</dbReference>
<sequence length="811" mass="90490">MHLVFWCMFCYASDLKAQTGIIVGSITNENKPNSNIPVTLLNIADSSLTRFGLIDSTNTFQFNRVPLGKYRIAITALGWKPFYSNIFTIGDSLKYTIPPFALSPSDYTNLAAVTVTGRKAFIEQKPGQMTINVDAAPTNAGTSVMEVLVKSPGISVDQNGTISLNGKRGVLVMLDGKPTYLNGQELETYLKGLPSLTIDKIEIMTSPPAKYDASGGAGAINIITKKITKEGFNSMVTLNYSQGVYAKSSAGLNLNYYTGKFNFFLNGSSEYGIDFLRIPGPQYFYDQNGKITSILDGTTASKAKNTSPAFNVKTGMDYYLSPKTTIGFVLSANKNNTEKFGNSTITVQDFTSNQNSTIRQKNYSTREFTSVAANLNLAHKLNDKGGLLTVDLDYLKYTPEQTLLFNTQTFNASQTLENRLEQKGSLPFRVDIYSAKMDYSQSLRNDFTLNLGLKSSYVTNDNVASYFILDSINNKWVPNPLMSRRFLYKENINAAYAMLKKTYGKLEIQGGLRAEYTDYRGNLSKINDVVTTKQDSSFASSYLSLFPSFSIAYSINKKNTLSLNYGRKVDRPNYYDLNPFLYYITPYTSLTGNADLKPQYTNNIELYYSYQSWLSTTVSYSNTKNAFENISYLTGQNTVIKPGNIGDVQSLALSVNYRKSITNWWTPNLFIQTTYNNLNGSVRDEKIHVTSTQFSSNLSNLFQFPGGWSGELSGYYKGRVKYLQGVYSPIWSVGAAVSKKLLKDRLTAKVGVTDIFYSQITSGIDYLPKSVSYYSFYADSRRLTLSVSYRFGKKTDTPDKVKSVSEADRVK</sequence>
<dbReference type="PANTHER" id="PTHR40980:SF4">
    <property type="entry name" value="TONB-DEPENDENT RECEPTOR-LIKE BETA-BARREL DOMAIN-CONTAINING PROTEIN"/>
    <property type="match status" value="1"/>
</dbReference>
<comment type="subcellular location">
    <subcellularLocation>
        <location evidence="1 7">Cell outer membrane</location>
        <topology evidence="1 7">Multi-pass membrane protein</topology>
    </subcellularLocation>
</comment>
<protein>
    <recommendedName>
        <fullName evidence="8">Outer membrane protein beta-barrel domain-containing protein</fullName>
    </recommendedName>
</protein>
<evidence type="ECO:0000256" key="2">
    <source>
        <dbReference type="ARBA" id="ARBA00022448"/>
    </source>
</evidence>
<comment type="similarity">
    <text evidence="7">Belongs to the TonB-dependent receptor family.</text>
</comment>
<dbReference type="AlphaFoldDB" id="A0A7X0J5M5"/>
<evidence type="ECO:0000313" key="9">
    <source>
        <dbReference type="EMBL" id="MBB6501300.1"/>
    </source>
</evidence>
<keyword evidence="6 7" id="KW-0998">Cell outer membrane</keyword>
<evidence type="ECO:0000259" key="8">
    <source>
        <dbReference type="Pfam" id="PF14905"/>
    </source>
</evidence>
<dbReference type="PANTHER" id="PTHR40980">
    <property type="entry name" value="PLUG DOMAIN-CONTAINING PROTEIN"/>
    <property type="match status" value="1"/>
</dbReference>
<evidence type="ECO:0000256" key="7">
    <source>
        <dbReference type="PROSITE-ProRule" id="PRU01360"/>
    </source>
</evidence>
<dbReference type="Pfam" id="PF14905">
    <property type="entry name" value="OMP_b-brl_3"/>
    <property type="match status" value="1"/>
</dbReference>
<evidence type="ECO:0000256" key="3">
    <source>
        <dbReference type="ARBA" id="ARBA00022452"/>
    </source>
</evidence>
<dbReference type="EMBL" id="JACHCC010000009">
    <property type="protein sequence ID" value="MBB6501300.1"/>
    <property type="molecule type" value="Genomic_DNA"/>
</dbReference>
<evidence type="ECO:0000256" key="4">
    <source>
        <dbReference type="ARBA" id="ARBA00022692"/>
    </source>
</evidence>
<evidence type="ECO:0000313" key="10">
    <source>
        <dbReference type="Proteomes" id="UP000521017"/>
    </source>
</evidence>
<dbReference type="InterPro" id="IPR036942">
    <property type="entry name" value="Beta-barrel_TonB_sf"/>
</dbReference>
<keyword evidence="2 7" id="KW-0813">Transport</keyword>
<evidence type="ECO:0000256" key="1">
    <source>
        <dbReference type="ARBA" id="ARBA00004571"/>
    </source>
</evidence>
<evidence type="ECO:0000256" key="5">
    <source>
        <dbReference type="ARBA" id="ARBA00023136"/>
    </source>
</evidence>
<dbReference type="Gene3D" id="2.170.130.10">
    <property type="entry name" value="TonB-dependent receptor, plug domain"/>
    <property type="match status" value="1"/>
</dbReference>
<dbReference type="InterPro" id="IPR041700">
    <property type="entry name" value="OMP_b-brl_3"/>
</dbReference>
<dbReference type="Proteomes" id="UP000521017">
    <property type="component" value="Unassembled WGS sequence"/>
</dbReference>
<name>A0A7X0J5M5_9SPHI</name>
<proteinExistence type="inferred from homology"/>
<keyword evidence="4 7" id="KW-0812">Transmembrane</keyword>
<keyword evidence="5 7" id="KW-0472">Membrane</keyword>
<dbReference type="InterPro" id="IPR037066">
    <property type="entry name" value="Plug_dom_sf"/>
</dbReference>
<comment type="caution">
    <text evidence="9">The sequence shown here is derived from an EMBL/GenBank/DDBJ whole genome shotgun (WGS) entry which is preliminary data.</text>
</comment>
<gene>
    <name evidence="9" type="ORF">HDF25_003467</name>
</gene>
<dbReference type="PROSITE" id="PS52016">
    <property type="entry name" value="TONB_DEPENDENT_REC_3"/>
    <property type="match status" value="1"/>
</dbReference>